<dbReference type="Pfam" id="PF00171">
    <property type="entry name" value="Aldedh"/>
    <property type="match status" value="1"/>
</dbReference>
<comment type="caution">
    <text evidence="2">The sequence shown here is derived from an EMBL/GenBank/DDBJ whole genome shotgun (WGS) entry which is preliminary data.</text>
</comment>
<evidence type="ECO:0000313" key="3">
    <source>
        <dbReference type="Proteomes" id="UP000748531"/>
    </source>
</evidence>
<accession>A0A8J4T9E1</accession>
<dbReference type="Proteomes" id="UP000748531">
    <property type="component" value="Unassembled WGS sequence"/>
</dbReference>
<dbReference type="Gene3D" id="3.40.605.10">
    <property type="entry name" value="Aldehyde Dehydrogenase, Chain A, domain 1"/>
    <property type="match status" value="1"/>
</dbReference>
<dbReference type="InterPro" id="IPR016162">
    <property type="entry name" value="Ald_DH_N"/>
</dbReference>
<organism evidence="2 3">
    <name type="scientific">Paragonimus heterotremus</name>
    <dbReference type="NCBI Taxonomy" id="100268"/>
    <lineage>
        <taxon>Eukaryota</taxon>
        <taxon>Metazoa</taxon>
        <taxon>Spiralia</taxon>
        <taxon>Lophotrochozoa</taxon>
        <taxon>Platyhelminthes</taxon>
        <taxon>Trematoda</taxon>
        <taxon>Digenea</taxon>
        <taxon>Plagiorchiida</taxon>
        <taxon>Troglotremata</taxon>
        <taxon>Troglotrematidae</taxon>
        <taxon>Paragonimus</taxon>
    </lineage>
</organism>
<dbReference type="EMBL" id="LUCH01006920">
    <property type="protein sequence ID" value="KAF5397019.1"/>
    <property type="molecule type" value="Genomic_DNA"/>
</dbReference>
<name>A0A8J4T9E1_9TREM</name>
<sequence>MNGIVQTVSHPLHLHLHNIRLMASNSPKVTRTHALTRLREWLRSSTELPLKIATEHSTSSPNLVSYDPATGQALVTFKEFNSEDVNSVVRNASTAQKVWCKIPPLERSKVSSFSKRNFHRSHFIYTVAYNVTFPRN</sequence>
<evidence type="ECO:0000313" key="2">
    <source>
        <dbReference type="EMBL" id="KAF5397019.1"/>
    </source>
</evidence>
<reference evidence="2" key="1">
    <citation type="submission" date="2019-05" db="EMBL/GenBank/DDBJ databases">
        <title>Annotation for the trematode Paragonimus heterotremus.</title>
        <authorList>
            <person name="Choi Y.-J."/>
        </authorList>
    </citation>
    <scope>NUCLEOTIDE SEQUENCE</scope>
    <source>
        <strain evidence="2">LC</strain>
    </source>
</reference>
<protein>
    <recommendedName>
        <fullName evidence="1">Aldehyde dehydrogenase domain-containing protein</fullName>
    </recommendedName>
</protein>
<keyword evidence="3" id="KW-1185">Reference proteome</keyword>
<dbReference type="InterPro" id="IPR015590">
    <property type="entry name" value="Aldehyde_DH_dom"/>
</dbReference>
<gene>
    <name evidence="2" type="ORF">PHET_10200</name>
</gene>
<evidence type="ECO:0000259" key="1">
    <source>
        <dbReference type="Pfam" id="PF00171"/>
    </source>
</evidence>
<dbReference type="AlphaFoldDB" id="A0A8J4T9E1"/>
<dbReference type="InterPro" id="IPR016161">
    <property type="entry name" value="Ald_DH/histidinol_DH"/>
</dbReference>
<feature type="domain" description="Aldehyde dehydrogenase" evidence="1">
    <location>
        <begin position="61"/>
        <end position="110"/>
    </location>
</feature>
<proteinExistence type="predicted"/>
<dbReference type="GO" id="GO:0016491">
    <property type="term" value="F:oxidoreductase activity"/>
    <property type="evidence" value="ECO:0007669"/>
    <property type="project" value="InterPro"/>
</dbReference>
<dbReference type="SUPFAM" id="SSF53720">
    <property type="entry name" value="ALDH-like"/>
    <property type="match status" value="1"/>
</dbReference>